<keyword evidence="3" id="KW-1185">Reference proteome</keyword>
<evidence type="ECO:0008006" key="4">
    <source>
        <dbReference type="Google" id="ProtNLM"/>
    </source>
</evidence>
<evidence type="ECO:0000313" key="3">
    <source>
        <dbReference type="Proteomes" id="UP000629371"/>
    </source>
</evidence>
<accession>A0ABS1MIV4</accession>
<sequence>MKPTQRLIGTLALVATLGVGLTACGPEDDPYGDSAGSKGSGGSSASAQPSKKPAPSDQPSDQADGPGDCGTPPKLPAGHKMVEPAVPPSKGSLSAKDAKPVCTPNDWIYHGQGKAKYYLFAEEVKAELSTGPGRTKSVPVGQLWMHAGDCMTNQSAVKPPYTCSGNIYDITLDSEGQINSIKEIWHP</sequence>
<evidence type="ECO:0000256" key="1">
    <source>
        <dbReference type="SAM" id="MobiDB-lite"/>
    </source>
</evidence>
<comment type="caution">
    <text evidence="2">The sequence shown here is derived from an EMBL/GenBank/DDBJ whole genome shotgun (WGS) entry which is preliminary data.</text>
</comment>
<organism evidence="2 3">
    <name type="scientific">Streptomyces siderophoricus</name>
    <dbReference type="NCBI Taxonomy" id="2802281"/>
    <lineage>
        <taxon>Bacteria</taxon>
        <taxon>Bacillati</taxon>
        <taxon>Actinomycetota</taxon>
        <taxon>Actinomycetes</taxon>
        <taxon>Kitasatosporales</taxon>
        <taxon>Streptomycetaceae</taxon>
        <taxon>Streptomyces</taxon>
    </lineage>
</organism>
<gene>
    <name evidence="2" type="ORF">JK360_01080</name>
</gene>
<dbReference type="RefSeq" id="WP_201801213.1">
    <property type="nucleotide sequence ID" value="NZ_JAERRI010000001.1"/>
</dbReference>
<name>A0ABS1MIV4_9ACTN</name>
<feature type="region of interest" description="Disordered" evidence="1">
    <location>
        <begin position="22"/>
        <end position="97"/>
    </location>
</feature>
<proteinExistence type="predicted"/>
<dbReference type="Proteomes" id="UP000629371">
    <property type="component" value="Unassembled WGS sequence"/>
</dbReference>
<reference evidence="2 3" key="1">
    <citation type="submission" date="2021-01" db="EMBL/GenBank/DDBJ databases">
        <title>WGS of actinomycetes isolated from Thailand.</title>
        <authorList>
            <person name="Thawai C."/>
        </authorList>
    </citation>
    <scope>NUCLEOTIDE SEQUENCE [LARGE SCALE GENOMIC DNA]</scope>
    <source>
        <strain evidence="2 3">CH9-7</strain>
    </source>
</reference>
<feature type="compositionally biased region" description="Low complexity" evidence="1">
    <location>
        <begin position="43"/>
        <end position="55"/>
    </location>
</feature>
<dbReference type="EMBL" id="JAERRI010000001">
    <property type="protein sequence ID" value="MBL1087997.1"/>
    <property type="molecule type" value="Genomic_DNA"/>
</dbReference>
<evidence type="ECO:0000313" key="2">
    <source>
        <dbReference type="EMBL" id="MBL1087997.1"/>
    </source>
</evidence>
<dbReference type="PROSITE" id="PS51257">
    <property type="entry name" value="PROKAR_LIPOPROTEIN"/>
    <property type="match status" value="1"/>
</dbReference>
<protein>
    <recommendedName>
        <fullName evidence="4">Lipoprotein</fullName>
    </recommendedName>
</protein>